<reference evidence="4" key="1">
    <citation type="submission" date="2015-12" db="EMBL/GenBank/DDBJ databases">
        <authorList>
            <person name="Zhang G."/>
            <person name="Stingl U."/>
        </authorList>
    </citation>
    <scope>NUCLEOTIDE SEQUENCE [LARGE SCALE GENOMIC DNA]</scope>
    <source>
        <strain evidence="4">ZGT108</strain>
    </source>
</reference>
<dbReference type="OrthoDB" id="8895516at2"/>
<feature type="transmembrane region" description="Helical" evidence="1">
    <location>
        <begin position="223"/>
        <end position="241"/>
    </location>
</feature>
<accession>A0A0X3U215</accession>
<keyword evidence="4" id="KW-1185">Reference proteome</keyword>
<keyword evidence="1" id="KW-0472">Membrane</keyword>
<protein>
    <submittedName>
        <fullName evidence="3">DNA-binding protein</fullName>
    </submittedName>
</protein>
<dbReference type="RefSeq" id="WP_068331668.1">
    <property type="nucleotide sequence ID" value="NZ_LQBP01000001.1"/>
</dbReference>
<evidence type="ECO:0000313" key="3">
    <source>
        <dbReference type="EMBL" id="KUJ82017.1"/>
    </source>
</evidence>
<gene>
    <name evidence="3" type="ORF">AVO44_01710</name>
</gene>
<comment type="caution">
    <text evidence="3">The sequence shown here is derived from an EMBL/GenBank/DDBJ whole genome shotgun (WGS) entry which is preliminary data.</text>
</comment>
<organism evidence="3 4">
    <name type="scientific">Ruegeria profundi</name>
    <dbReference type="NCBI Taxonomy" id="1685378"/>
    <lineage>
        <taxon>Bacteria</taxon>
        <taxon>Pseudomonadati</taxon>
        <taxon>Pseudomonadota</taxon>
        <taxon>Alphaproteobacteria</taxon>
        <taxon>Rhodobacterales</taxon>
        <taxon>Roseobacteraceae</taxon>
        <taxon>Ruegeria</taxon>
    </lineage>
</organism>
<dbReference type="InterPro" id="IPR010982">
    <property type="entry name" value="Lambda_DNA-bd_dom_sf"/>
</dbReference>
<dbReference type="SMART" id="SM00530">
    <property type="entry name" value="HTH_XRE"/>
    <property type="match status" value="1"/>
</dbReference>
<dbReference type="InterPro" id="IPR001387">
    <property type="entry name" value="Cro/C1-type_HTH"/>
</dbReference>
<dbReference type="GO" id="GO:0003677">
    <property type="term" value="F:DNA binding"/>
    <property type="evidence" value="ECO:0007669"/>
    <property type="project" value="UniProtKB-KW"/>
</dbReference>
<dbReference type="PROSITE" id="PS50943">
    <property type="entry name" value="HTH_CROC1"/>
    <property type="match status" value="1"/>
</dbReference>
<keyword evidence="1" id="KW-1133">Transmembrane helix</keyword>
<keyword evidence="1" id="KW-0812">Transmembrane</keyword>
<evidence type="ECO:0000313" key="4">
    <source>
        <dbReference type="Proteomes" id="UP000053690"/>
    </source>
</evidence>
<dbReference type="AlphaFoldDB" id="A0A0X3U215"/>
<dbReference type="Proteomes" id="UP000053690">
    <property type="component" value="Unassembled WGS sequence"/>
</dbReference>
<dbReference type="EMBL" id="LQBP01000001">
    <property type="protein sequence ID" value="KUJ82017.1"/>
    <property type="molecule type" value="Genomic_DNA"/>
</dbReference>
<sequence length="288" mass="32934">MQNKIDKRHRAAQFRQRLARAMEERQVSQSAIARQIGVDRSTVSQLLTDEGARLPNAHVVGSCASALGVSADWLLSLSDRPESAAELLASSLTMTEAPRALVDERIFQWHQEAAGYKIRYVPATLPDMLKTRAVLEWEYAPHLGRTANQAIGASADRLTWMRSAQSDYEIAMPLYEIDSFVNATGYYEGLCPKIRRDQIDHLLDICEQLYPRLRIYLFDAKRLYSAPVTIFGPLLCVFYAGSHYMAFRDRNRIETFTRHFDRLVREADLTARDFPEHLRRLRSAISDP</sequence>
<dbReference type="SUPFAM" id="SSF47413">
    <property type="entry name" value="lambda repressor-like DNA-binding domains"/>
    <property type="match status" value="1"/>
</dbReference>
<dbReference type="STRING" id="1685378.AVO44_01710"/>
<dbReference type="CDD" id="cd00093">
    <property type="entry name" value="HTH_XRE"/>
    <property type="match status" value="1"/>
</dbReference>
<name>A0A0X3U215_9RHOB</name>
<dbReference type="Pfam" id="PF13560">
    <property type="entry name" value="HTH_31"/>
    <property type="match status" value="1"/>
</dbReference>
<evidence type="ECO:0000256" key="1">
    <source>
        <dbReference type="SAM" id="Phobius"/>
    </source>
</evidence>
<proteinExistence type="predicted"/>
<keyword evidence="3" id="KW-0238">DNA-binding</keyword>
<evidence type="ECO:0000259" key="2">
    <source>
        <dbReference type="PROSITE" id="PS50943"/>
    </source>
</evidence>
<dbReference type="Gene3D" id="1.10.260.40">
    <property type="entry name" value="lambda repressor-like DNA-binding domains"/>
    <property type="match status" value="1"/>
</dbReference>
<feature type="domain" description="HTH cro/C1-type" evidence="2">
    <location>
        <begin position="18"/>
        <end position="74"/>
    </location>
</feature>